<sequence length="79" mass="9071">MGKSKKTEIDRERIESEIRTLTSKLDAPTSDIGDWKIIKIYEARLSGESDPYDYEELKAARQTVRDKINELQAQLKGAE</sequence>
<protein>
    <submittedName>
        <fullName evidence="1">Uncharacterized protein</fullName>
    </submittedName>
</protein>
<evidence type="ECO:0000313" key="1">
    <source>
        <dbReference type="EMBL" id="DAF85284.1"/>
    </source>
</evidence>
<proteinExistence type="predicted"/>
<dbReference type="EMBL" id="BK015922">
    <property type="protein sequence ID" value="DAF85284.1"/>
    <property type="molecule type" value="Genomic_DNA"/>
</dbReference>
<organism evidence="1">
    <name type="scientific">Siphoviridae sp. ct8aS59</name>
    <dbReference type="NCBI Taxonomy" id="2825365"/>
    <lineage>
        <taxon>Viruses</taxon>
        <taxon>Duplodnaviria</taxon>
        <taxon>Heunggongvirae</taxon>
        <taxon>Uroviricota</taxon>
        <taxon>Caudoviricetes</taxon>
    </lineage>
</organism>
<name>A0A8S5TSU4_9CAUD</name>
<reference evidence="1" key="1">
    <citation type="journal article" date="2021" name="Proc. Natl. Acad. Sci. U.S.A.">
        <title>A Catalog of Tens of Thousands of Viruses from Human Metagenomes Reveals Hidden Associations with Chronic Diseases.</title>
        <authorList>
            <person name="Tisza M.J."/>
            <person name="Buck C.B."/>
        </authorList>
    </citation>
    <scope>NUCLEOTIDE SEQUENCE</scope>
    <source>
        <strain evidence="1">Ct8aS59</strain>
    </source>
</reference>
<accession>A0A8S5TSU4</accession>